<dbReference type="GO" id="GO:0006508">
    <property type="term" value="P:proteolysis"/>
    <property type="evidence" value="ECO:0007669"/>
    <property type="project" value="UniProtKB-KW"/>
</dbReference>
<keyword evidence="3 6" id="KW-0645">Protease</keyword>
<dbReference type="EMBL" id="LR134473">
    <property type="protein sequence ID" value="VEI03205.1"/>
    <property type="molecule type" value="Genomic_DNA"/>
</dbReference>
<keyword evidence="4 6" id="KW-0378">Hydrolase</keyword>
<sequence>MGCTTILVGRDASYDGSPIVARNEDSANGEWNPKRIVIVSPADQPRSYTSVLAHLTIDLPDDPLRYTAAPNAIPDEGVWGEAGINAANVAMSATETLTSNERVLGADPMVEYQPATGAAGSEGYRAAVAGGIGEEDFLTLVLPYIRTAREGVLRLGALLEQYGTYEMNGVAFSDSDEIWWLETVGGHHWIARRVPDDWYVTMPNQLGIDSFDLDDAFGPAREYLASSDLREFMAENFLDLRLPGAGPSGFLAARSISLPEHGSEGGVAGGPAGGSRGALPGGVFNPREAFGSHTDADHVYNSPRAWIMQRHLNPHDDWDGLSARHTPASDDIAWGRTPERKLTLEDVKYVLSLHYQGTPFDPYSALGSEAQRHLLRPIGINRHSELSILQVRPYRPQEYRAIQWVAFASNPFNTLVPLYTNVERTPDYLANTTGRVSTDSLYWAQRIIAALADGHFNEIIPEIERYQETTLAAGHANLRVTDAGLAGSSGGDAGTGVSAAAGRVAGETEIRQLLEAANEAIAELVRTRTDELLGKVLEISSNLMTNRFSRSDN</sequence>
<dbReference type="InterPro" id="IPR005322">
    <property type="entry name" value="Peptidase_C69"/>
</dbReference>
<evidence type="ECO:0000256" key="5">
    <source>
        <dbReference type="ARBA" id="ARBA00022997"/>
    </source>
</evidence>
<name>A0A3S4YX43_9ACTN</name>
<evidence type="ECO:0000313" key="9">
    <source>
        <dbReference type="Proteomes" id="UP000277858"/>
    </source>
</evidence>
<feature type="compositionally biased region" description="Gly residues" evidence="7">
    <location>
        <begin position="264"/>
        <end position="280"/>
    </location>
</feature>
<dbReference type="PANTHER" id="PTHR12994">
    <property type="entry name" value="SECERNIN"/>
    <property type="match status" value="1"/>
</dbReference>
<evidence type="ECO:0000256" key="4">
    <source>
        <dbReference type="ARBA" id="ARBA00022801"/>
    </source>
</evidence>
<evidence type="ECO:0000256" key="6">
    <source>
        <dbReference type="RuleBase" id="RU364089"/>
    </source>
</evidence>
<comment type="catalytic activity">
    <reaction evidence="1">
        <text>an L-aminoacyl-L-amino acid + H2O = 2 an L-alpha-amino acid</text>
        <dbReference type="Rhea" id="RHEA:48940"/>
        <dbReference type="ChEBI" id="CHEBI:15377"/>
        <dbReference type="ChEBI" id="CHEBI:59869"/>
        <dbReference type="ChEBI" id="CHEBI:77460"/>
        <dbReference type="EC" id="3.4.13.19"/>
    </reaction>
</comment>
<dbReference type="GO" id="GO:0016805">
    <property type="term" value="F:dipeptidase activity"/>
    <property type="evidence" value="ECO:0007669"/>
    <property type="project" value="UniProtKB-KW"/>
</dbReference>
<dbReference type="GO" id="GO:0070004">
    <property type="term" value="F:cysteine-type exopeptidase activity"/>
    <property type="evidence" value="ECO:0007669"/>
    <property type="project" value="InterPro"/>
</dbReference>
<gene>
    <name evidence="8" type="primary">pepD</name>
    <name evidence="8" type="ORF">NCTC13652_01404</name>
</gene>
<dbReference type="STRING" id="1122997.GCA_000425285_02287"/>
<keyword evidence="9" id="KW-1185">Reference proteome</keyword>
<feature type="region of interest" description="Disordered" evidence="7">
    <location>
        <begin position="262"/>
        <end position="281"/>
    </location>
</feature>
<evidence type="ECO:0000256" key="1">
    <source>
        <dbReference type="ARBA" id="ARBA00001670"/>
    </source>
</evidence>
<dbReference type="RefSeq" id="WP_028703637.1">
    <property type="nucleotide sequence ID" value="NZ_LR134473.1"/>
</dbReference>
<evidence type="ECO:0000256" key="7">
    <source>
        <dbReference type="SAM" id="MobiDB-lite"/>
    </source>
</evidence>
<dbReference type="NCBIfam" id="NF033678">
    <property type="entry name" value="C69_fam_dipept"/>
    <property type="match status" value="1"/>
</dbReference>
<organism evidence="8 9">
    <name type="scientific">Acidipropionibacterium jensenii</name>
    <dbReference type="NCBI Taxonomy" id="1749"/>
    <lineage>
        <taxon>Bacteria</taxon>
        <taxon>Bacillati</taxon>
        <taxon>Actinomycetota</taxon>
        <taxon>Actinomycetes</taxon>
        <taxon>Propionibacteriales</taxon>
        <taxon>Propionibacteriaceae</taxon>
        <taxon>Acidipropionibacterium</taxon>
    </lineage>
</organism>
<dbReference type="OrthoDB" id="9764088at2"/>
<dbReference type="Proteomes" id="UP000277858">
    <property type="component" value="Chromosome"/>
</dbReference>
<dbReference type="Pfam" id="PF03577">
    <property type="entry name" value="Peptidase_C69"/>
    <property type="match status" value="1"/>
</dbReference>
<dbReference type="AlphaFoldDB" id="A0A3S4YX43"/>
<accession>A0A3S4YX43</accession>
<evidence type="ECO:0000256" key="2">
    <source>
        <dbReference type="ARBA" id="ARBA00007225"/>
    </source>
</evidence>
<protein>
    <recommendedName>
        <fullName evidence="6">Dipeptidase</fullName>
        <ecNumber evidence="6">3.4.-.-</ecNumber>
    </recommendedName>
</protein>
<comment type="similarity">
    <text evidence="2 6">Belongs to the peptidase C69 family.</text>
</comment>
<reference evidence="8 9" key="1">
    <citation type="submission" date="2018-12" db="EMBL/GenBank/DDBJ databases">
        <authorList>
            <consortium name="Pathogen Informatics"/>
        </authorList>
    </citation>
    <scope>NUCLEOTIDE SEQUENCE [LARGE SCALE GENOMIC DNA]</scope>
    <source>
        <strain evidence="8 9">NCTC13652</strain>
    </source>
</reference>
<evidence type="ECO:0000256" key="3">
    <source>
        <dbReference type="ARBA" id="ARBA00022670"/>
    </source>
</evidence>
<evidence type="ECO:0000313" key="8">
    <source>
        <dbReference type="EMBL" id="VEI03205.1"/>
    </source>
</evidence>
<dbReference type="PANTHER" id="PTHR12994:SF17">
    <property type="entry name" value="LD30995P"/>
    <property type="match status" value="1"/>
</dbReference>
<proteinExistence type="inferred from homology"/>
<dbReference type="EC" id="3.4.-.-" evidence="6"/>
<dbReference type="Gene3D" id="3.60.60.10">
    <property type="entry name" value="Penicillin V Acylase, Chain A"/>
    <property type="match status" value="1"/>
</dbReference>
<dbReference type="InterPro" id="IPR047804">
    <property type="entry name" value="C69_dipept_A-like"/>
</dbReference>
<keyword evidence="5 6" id="KW-0224">Dipeptidase</keyword>